<evidence type="ECO:0000259" key="3">
    <source>
        <dbReference type="SMART" id="SM00062"/>
    </source>
</evidence>
<feature type="chain" id="PRO_5039115805" evidence="2">
    <location>
        <begin position="22"/>
        <end position="309"/>
    </location>
</feature>
<dbReference type="EMBL" id="JACBYQ010000002">
    <property type="protein sequence ID" value="NYE95488.1"/>
    <property type="molecule type" value="Genomic_DNA"/>
</dbReference>
<evidence type="ECO:0000313" key="4">
    <source>
        <dbReference type="EMBL" id="NYE95488.1"/>
    </source>
</evidence>
<feature type="signal peptide" evidence="2">
    <location>
        <begin position="1"/>
        <end position="21"/>
    </location>
</feature>
<name>A0A7Y9LTU2_9MICC</name>
<evidence type="ECO:0000256" key="1">
    <source>
        <dbReference type="ARBA" id="ARBA00022729"/>
    </source>
</evidence>
<dbReference type="SUPFAM" id="SSF53850">
    <property type="entry name" value="Periplasmic binding protein-like II"/>
    <property type="match status" value="1"/>
</dbReference>
<dbReference type="InterPro" id="IPR001638">
    <property type="entry name" value="Solute-binding_3/MltF_N"/>
</dbReference>
<dbReference type="PROSITE" id="PS51257">
    <property type="entry name" value="PROKAR_LIPOPROTEIN"/>
    <property type="match status" value="1"/>
</dbReference>
<comment type="caution">
    <text evidence="4">The sequence shown here is derived from an EMBL/GenBank/DDBJ whole genome shotgun (WGS) entry which is preliminary data.</text>
</comment>
<dbReference type="SMART" id="SM00062">
    <property type="entry name" value="PBPb"/>
    <property type="match status" value="1"/>
</dbReference>
<dbReference type="RefSeq" id="WP_179389263.1">
    <property type="nucleotide sequence ID" value="NZ_JACBYQ010000002.1"/>
</dbReference>
<protein>
    <submittedName>
        <fullName evidence="4">Polar amino acid transport system substrate-binding protein</fullName>
    </submittedName>
</protein>
<dbReference type="AlphaFoldDB" id="A0A7Y9LTU2"/>
<evidence type="ECO:0000256" key="2">
    <source>
        <dbReference type="SAM" id="SignalP"/>
    </source>
</evidence>
<dbReference type="PANTHER" id="PTHR35936">
    <property type="entry name" value="MEMBRANE-BOUND LYTIC MUREIN TRANSGLYCOSYLASE F"/>
    <property type="match status" value="1"/>
</dbReference>
<sequence length="309" mass="31687">MKITSKALAKSLAILAVGAVALTGCTNASQQQPSSSSSGAASFDPTTVAKDDTLAAQVSDTIKTRGTLLIGADTSYAPAEFLGGNDGRTPLGYDVDLSKAIAATLGLKVEVQTADFNGILPALGSKYDLGISSFTINSERLKAVNMVSYFNAGVQWAVQKGNPKNFSLDDVCGKNIGVQTGTVEEEDVTARSKKCTDAGKAAINIVSLAKQAEVTTRLTGGAIDAMSADSPVTRYAISQTGDKLELLGSETDAAQQGIAVAKTDTALADLVAKVVNKLMADGTYKKILDAWSNSAGAIDKAVVNPAAAS</sequence>
<keyword evidence="1 2" id="KW-0732">Signal</keyword>
<gene>
    <name evidence="4" type="ORF">FHU41_001738</name>
</gene>
<keyword evidence="5" id="KW-1185">Reference proteome</keyword>
<dbReference type="Pfam" id="PF00497">
    <property type="entry name" value="SBP_bac_3"/>
    <property type="match status" value="1"/>
</dbReference>
<reference evidence="4 5" key="1">
    <citation type="submission" date="2020-07" db="EMBL/GenBank/DDBJ databases">
        <title>Sequencing the genomes of 1000 actinobacteria strains.</title>
        <authorList>
            <person name="Klenk H.-P."/>
        </authorList>
    </citation>
    <scope>NUCLEOTIDE SEQUENCE [LARGE SCALE GENOMIC DNA]</scope>
    <source>
        <strain evidence="4 5">DSM 102047</strain>
    </source>
</reference>
<dbReference type="CDD" id="cd01004">
    <property type="entry name" value="PBP2_MidA_like"/>
    <property type="match status" value="1"/>
</dbReference>
<accession>A0A7Y9LTU2</accession>
<proteinExistence type="predicted"/>
<feature type="domain" description="Solute-binding protein family 3/N-terminal" evidence="3">
    <location>
        <begin position="67"/>
        <end position="295"/>
    </location>
</feature>
<evidence type="ECO:0000313" key="5">
    <source>
        <dbReference type="Proteomes" id="UP000521748"/>
    </source>
</evidence>
<dbReference type="PANTHER" id="PTHR35936:SF17">
    <property type="entry name" value="ARGININE-BINDING EXTRACELLULAR PROTEIN ARTP"/>
    <property type="match status" value="1"/>
</dbReference>
<organism evidence="4 5">
    <name type="scientific">Psychromicrobium silvestre</name>
    <dbReference type="NCBI Taxonomy" id="1645614"/>
    <lineage>
        <taxon>Bacteria</taxon>
        <taxon>Bacillati</taxon>
        <taxon>Actinomycetota</taxon>
        <taxon>Actinomycetes</taxon>
        <taxon>Micrococcales</taxon>
        <taxon>Micrococcaceae</taxon>
        <taxon>Psychromicrobium</taxon>
    </lineage>
</organism>
<dbReference type="Gene3D" id="3.40.190.10">
    <property type="entry name" value="Periplasmic binding protein-like II"/>
    <property type="match status" value="2"/>
</dbReference>
<dbReference type="Proteomes" id="UP000521748">
    <property type="component" value="Unassembled WGS sequence"/>
</dbReference>